<dbReference type="Proteomes" id="UP000282971">
    <property type="component" value="Unassembled WGS sequence"/>
</dbReference>
<dbReference type="AlphaFoldDB" id="A0A437LWW1"/>
<organism evidence="3 4">
    <name type="scientific">Sphingomonas crocodyli</name>
    <dbReference type="NCBI Taxonomy" id="1979270"/>
    <lineage>
        <taxon>Bacteria</taxon>
        <taxon>Pseudomonadati</taxon>
        <taxon>Pseudomonadota</taxon>
        <taxon>Alphaproteobacteria</taxon>
        <taxon>Sphingomonadales</taxon>
        <taxon>Sphingomonadaceae</taxon>
        <taxon>Sphingomonas</taxon>
    </lineage>
</organism>
<feature type="domain" description="Amidohydrolase-related" evidence="2">
    <location>
        <begin position="27"/>
        <end position="405"/>
    </location>
</feature>
<reference evidence="3 4" key="1">
    <citation type="submission" date="2019-01" db="EMBL/GenBank/DDBJ databases">
        <authorList>
            <person name="Chen W.-M."/>
        </authorList>
    </citation>
    <scope>NUCLEOTIDE SEQUENCE [LARGE SCALE GENOMIC DNA]</scope>
    <source>
        <strain evidence="3 4">CCP-7</strain>
    </source>
</reference>
<evidence type="ECO:0000313" key="3">
    <source>
        <dbReference type="EMBL" id="RVT89888.1"/>
    </source>
</evidence>
<evidence type="ECO:0000256" key="1">
    <source>
        <dbReference type="ARBA" id="ARBA00023239"/>
    </source>
</evidence>
<dbReference type="EMBL" id="SACN01000004">
    <property type="protein sequence ID" value="RVT89888.1"/>
    <property type="molecule type" value="Genomic_DNA"/>
</dbReference>
<dbReference type="Pfam" id="PF04909">
    <property type="entry name" value="Amidohydro_2"/>
    <property type="match status" value="1"/>
</dbReference>
<evidence type="ECO:0000259" key="2">
    <source>
        <dbReference type="Pfam" id="PF04909"/>
    </source>
</evidence>
<protein>
    <submittedName>
        <fullName evidence="3">Amidohydrolase</fullName>
    </submittedName>
</protein>
<dbReference type="Gene3D" id="3.20.20.140">
    <property type="entry name" value="Metal-dependent hydrolases"/>
    <property type="match status" value="1"/>
</dbReference>
<dbReference type="GO" id="GO:0019748">
    <property type="term" value="P:secondary metabolic process"/>
    <property type="evidence" value="ECO:0007669"/>
    <property type="project" value="TreeGrafter"/>
</dbReference>
<accession>A0A437LWW1</accession>
<dbReference type="OrthoDB" id="9799024at2"/>
<evidence type="ECO:0000313" key="4">
    <source>
        <dbReference type="Proteomes" id="UP000282971"/>
    </source>
</evidence>
<dbReference type="PANTHER" id="PTHR21240:SF28">
    <property type="entry name" value="ISO-OROTATE DECARBOXYLASE (EUROFUNG)"/>
    <property type="match status" value="1"/>
</dbReference>
<name>A0A437LWW1_9SPHN</name>
<dbReference type="RefSeq" id="WP_127746168.1">
    <property type="nucleotide sequence ID" value="NZ_SACN01000004.1"/>
</dbReference>
<dbReference type="GO" id="GO:0005737">
    <property type="term" value="C:cytoplasm"/>
    <property type="evidence" value="ECO:0007669"/>
    <property type="project" value="TreeGrafter"/>
</dbReference>
<keyword evidence="1" id="KW-0456">Lyase</keyword>
<sequence length="407" mass="45096">MSAGTGADVETLDRGAKDKPFTYKIVDADAHVNPHPSFWQEYLPKHLRDLAPKIEHADDADYVIFEGSRKKLNLMGQQAGRKGKDFKLEGRLSDVRSGGWEPAARLADMDLDGMDAAVLYGGGPLGTLNMELYIESFRAYNRFLADFCAYDRRRLCGAAYLPMRSAEEGLAMLKEAVALGFTTVNIPGFPQSTKDTAAPSATGASQSMGAQAAALTGDPFGELRYDDPSFDKFWAAACDYDIALTVHLGGRIVRFAEKDKILADMVMSKFAMAEPIAILIFSGIFQRFPKLKFGAIESGSGWMAFAAHYMDRTWEKQRYWTESPLKEPPSFYMDQNVYTSFINDRVAVETRHMPGAKNIMWSSDYPHSETTFPDSAAVIARDMAGIPEADKHAIICGNAFNFFRIGQ</sequence>
<comment type="caution">
    <text evidence="3">The sequence shown here is derived from an EMBL/GenBank/DDBJ whole genome shotgun (WGS) entry which is preliminary data.</text>
</comment>
<gene>
    <name evidence="3" type="ORF">EOD43_21180</name>
</gene>
<dbReference type="InterPro" id="IPR032465">
    <property type="entry name" value="ACMSD"/>
</dbReference>
<dbReference type="PANTHER" id="PTHR21240">
    <property type="entry name" value="2-AMINO-3-CARBOXYLMUCONATE-6-SEMIALDEHYDE DECARBOXYLASE"/>
    <property type="match status" value="1"/>
</dbReference>
<keyword evidence="3" id="KW-0378">Hydrolase</keyword>
<keyword evidence="4" id="KW-1185">Reference proteome</keyword>
<dbReference type="GO" id="GO:0016787">
    <property type="term" value="F:hydrolase activity"/>
    <property type="evidence" value="ECO:0007669"/>
    <property type="project" value="UniProtKB-KW"/>
</dbReference>
<dbReference type="InterPro" id="IPR032466">
    <property type="entry name" value="Metal_Hydrolase"/>
</dbReference>
<dbReference type="GO" id="GO:0016831">
    <property type="term" value="F:carboxy-lyase activity"/>
    <property type="evidence" value="ECO:0007669"/>
    <property type="project" value="InterPro"/>
</dbReference>
<dbReference type="SUPFAM" id="SSF51556">
    <property type="entry name" value="Metallo-dependent hydrolases"/>
    <property type="match status" value="1"/>
</dbReference>
<dbReference type="InterPro" id="IPR006680">
    <property type="entry name" value="Amidohydro-rel"/>
</dbReference>
<proteinExistence type="predicted"/>